<dbReference type="EC" id="2.7.4.9" evidence="3"/>
<keyword evidence="8 12" id="KW-0418">Kinase</keyword>
<gene>
    <name evidence="12" type="primary">LOC105272252</name>
</gene>
<evidence type="ECO:0000313" key="11">
    <source>
        <dbReference type="Proteomes" id="UP000694866"/>
    </source>
</evidence>
<dbReference type="GO" id="GO:0005829">
    <property type="term" value="C:cytosol"/>
    <property type="evidence" value="ECO:0007669"/>
    <property type="project" value="TreeGrafter"/>
</dbReference>
<evidence type="ECO:0000256" key="7">
    <source>
        <dbReference type="ARBA" id="ARBA00022741"/>
    </source>
</evidence>
<keyword evidence="11" id="KW-1185">Reference proteome</keyword>
<dbReference type="Pfam" id="PF02223">
    <property type="entry name" value="Thymidylate_kin"/>
    <property type="match status" value="1"/>
</dbReference>
<protein>
    <recommendedName>
        <fullName evidence="4">Thymidylate kinase</fullName>
        <ecNumber evidence="3">2.7.4.9</ecNumber>
    </recommendedName>
</protein>
<dbReference type="GO" id="GO:0006233">
    <property type="term" value="P:dTDP biosynthetic process"/>
    <property type="evidence" value="ECO:0007669"/>
    <property type="project" value="InterPro"/>
</dbReference>
<dbReference type="HAMAP" id="MF_00165">
    <property type="entry name" value="Thymidylate_kinase"/>
    <property type="match status" value="1"/>
</dbReference>
<evidence type="ECO:0000259" key="10">
    <source>
        <dbReference type="Pfam" id="PF02223"/>
    </source>
</evidence>
<dbReference type="PANTHER" id="PTHR10344">
    <property type="entry name" value="THYMIDYLATE KINASE"/>
    <property type="match status" value="1"/>
</dbReference>
<dbReference type="KEGG" id="fas:105272252"/>
<dbReference type="GO" id="GO:0005524">
    <property type="term" value="F:ATP binding"/>
    <property type="evidence" value="ECO:0007669"/>
    <property type="project" value="UniProtKB-KW"/>
</dbReference>
<proteinExistence type="inferred from homology"/>
<dbReference type="Gene3D" id="3.40.50.300">
    <property type="entry name" value="P-loop containing nucleotide triphosphate hydrolases"/>
    <property type="match status" value="1"/>
</dbReference>
<dbReference type="NCBIfam" id="TIGR00041">
    <property type="entry name" value="DTMP_kinase"/>
    <property type="match status" value="1"/>
</dbReference>
<dbReference type="FunFam" id="3.40.50.300:FF:000679">
    <property type="entry name" value="Thymidylate kinase"/>
    <property type="match status" value="1"/>
</dbReference>
<name>A0A9R1TN87_9HYME</name>
<evidence type="ECO:0000256" key="8">
    <source>
        <dbReference type="ARBA" id="ARBA00022777"/>
    </source>
</evidence>
<dbReference type="InterPro" id="IPR018094">
    <property type="entry name" value="Thymidylate_kinase"/>
</dbReference>
<dbReference type="OrthoDB" id="425602at2759"/>
<dbReference type="RefSeq" id="XP_011312590.1">
    <property type="nucleotide sequence ID" value="XM_011314288.1"/>
</dbReference>
<keyword evidence="9" id="KW-0067">ATP-binding</keyword>
<dbReference type="GO" id="GO:0004798">
    <property type="term" value="F:dTMP kinase activity"/>
    <property type="evidence" value="ECO:0007669"/>
    <property type="project" value="UniProtKB-EC"/>
</dbReference>
<reference evidence="12" key="1">
    <citation type="submission" date="2025-08" db="UniProtKB">
        <authorList>
            <consortium name="RefSeq"/>
        </authorList>
    </citation>
    <scope>IDENTIFICATION</scope>
    <source>
        <strain evidence="12">USDA-PBARC FA_bdor</strain>
        <tissue evidence="12">Whole organism</tissue>
    </source>
</reference>
<dbReference type="PROSITE" id="PS01331">
    <property type="entry name" value="THYMIDYLATE_KINASE"/>
    <property type="match status" value="1"/>
</dbReference>
<dbReference type="GO" id="GO:0005634">
    <property type="term" value="C:nucleus"/>
    <property type="evidence" value="ECO:0007669"/>
    <property type="project" value="TreeGrafter"/>
</dbReference>
<accession>A0A9R1TN87</accession>
<dbReference type="GeneID" id="105272252"/>
<dbReference type="InterPro" id="IPR018095">
    <property type="entry name" value="Thymidylate_kin_CS"/>
</dbReference>
<dbReference type="Proteomes" id="UP000694866">
    <property type="component" value="Unplaced"/>
</dbReference>
<organism evidence="11 12">
    <name type="scientific">Fopius arisanus</name>
    <dbReference type="NCBI Taxonomy" id="64838"/>
    <lineage>
        <taxon>Eukaryota</taxon>
        <taxon>Metazoa</taxon>
        <taxon>Ecdysozoa</taxon>
        <taxon>Arthropoda</taxon>
        <taxon>Hexapoda</taxon>
        <taxon>Insecta</taxon>
        <taxon>Pterygota</taxon>
        <taxon>Neoptera</taxon>
        <taxon>Endopterygota</taxon>
        <taxon>Hymenoptera</taxon>
        <taxon>Apocrita</taxon>
        <taxon>Ichneumonoidea</taxon>
        <taxon>Braconidae</taxon>
        <taxon>Opiinae</taxon>
        <taxon>Fopius</taxon>
    </lineage>
</organism>
<evidence type="ECO:0000313" key="12">
    <source>
        <dbReference type="RefSeq" id="XP_011312590.1"/>
    </source>
</evidence>
<dbReference type="InterPro" id="IPR027417">
    <property type="entry name" value="P-loop_NTPase"/>
</dbReference>
<dbReference type="GO" id="GO:0004550">
    <property type="term" value="F:nucleoside diphosphate kinase activity"/>
    <property type="evidence" value="ECO:0007669"/>
    <property type="project" value="TreeGrafter"/>
</dbReference>
<keyword evidence="6" id="KW-0545">Nucleotide biosynthesis</keyword>
<evidence type="ECO:0000256" key="2">
    <source>
        <dbReference type="ARBA" id="ARBA00009776"/>
    </source>
</evidence>
<evidence type="ECO:0000256" key="4">
    <source>
        <dbReference type="ARBA" id="ARBA00017144"/>
    </source>
</evidence>
<evidence type="ECO:0000256" key="5">
    <source>
        <dbReference type="ARBA" id="ARBA00022679"/>
    </source>
</evidence>
<dbReference type="PANTHER" id="PTHR10344:SF1">
    <property type="entry name" value="THYMIDYLATE KINASE"/>
    <property type="match status" value="1"/>
</dbReference>
<dbReference type="GO" id="GO:0005739">
    <property type="term" value="C:mitochondrion"/>
    <property type="evidence" value="ECO:0007669"/>
    <property type="project" value="TreeGrafter"/>
</dbReference>
<keyword evidence="5" id="KW-0808">Transferase</keyword>
<dbReference type="AlphaFoldDB" id="A0A9R1TN87"/>
<comment type="pathway">
    <text evidence="1">Pyrimidine metabolism; dTTP biosynthesis.</text>
</comment>
<dbReference type="GO" id="GO:0006227">
    <property type="term" value="P:dUDP biosynthetic process"/>
    <property type="evidence" value="ECO:0007669"/>
    <property type="project" value="TreeGrafter"/>
</dbReference>
<dbReference type="GO" id="GO:0006235">
    <property type="term" value="P:dTTP biosynthetic process"/>
    <property type="evidence" value="ECO:0007669"/>
    <property type="project" value="TreeGrafter"/>
</dbReference>
<evidence type="ECO:0000256" key="6">
    <source>
        <dbReference type="ARBA" id="ARBA00022727"/>
    </source>
</evidence>
<keyword evidence="7" id="KW-0547">Nucleotide-binding</keyword>
<feature type="domain" description="Thymidylate kinase-like" evidence="10">
    <location>
        <begin position="9"/>
        <end position="184"/>
    </location>
</feature>
<dbReference type="InterPro" id="IPR039430">
    <property type="entry name" value="Thymidylate_kin-like_dom"/>
</dbReference>
<dbReference type="SUPFAM" id="SSF52540">
    <property type="entry name" value="P-loop containing nucleoside triphosphate hydrolases"/>
    <property type="match status" value="1"/>
</dbReference>
<evidence type="ECO:0000256" key="1">
    <source>
        <dbReference type="ARBA" id="ARBA00004992"/>
    </source>
</evidence>
<evidence type="ECO:0000256" key="9">
    <source>
        <dbReference type="ARBA" id="ARBA00022840"/>
    </source>
</evidence>
<sequence length="210" mass="23832">MSRGALLVLEGCDRAGKSTQVKKLVQALNDLGITTEERKFPDRSTTIGKVIDEFLTNKKDLPPETMHLLFSANRWECVGYLRKALENGTTLVVDRYAASGAAYAAVSTKRSLSWCMHPDRGLPAPDFVGFLAIDDEVLTTRGGWANERFEKQEFQRKVADNFLKLKDDTWRIIQGNQEVEDVHKVLLDEALKIIKNVKDQPIKELYQFMD</sequence>
<evidence type="ECO:0000256" key="3">
    <source>
        <dbReference type="ARBA" id="ARBA00012980"/>
    </source>
</evidence>
<comment type="similarity">
    <text evidence="2">Belongs to the thymidylate kinase family.</text>
</comment>